<evidence type="ECO:0000256" key="1">
    <source>
        <dbReference type="ARBA" id="ARBA00023125"/>
    </source>
</evidence>
<dbReference type="PRINTS" id="PR00598">
    <property type="entry name" value="HTHMARR"/>
</dbReference>
<dbReference type="InterPro" id="IPR036390">
    <property type="entry name" value="WH_DNA-bd_sf"/>
</dbReference>
<dbReference type="GO" id="GO:0003700">
    <property type="term" value="F:DNA-binding transcription factor activity"/>
    <property type="evidence" value="ECO:0007669"/>
    <property type="project" value="InterPro"/>
</dbReference>
<dbReference type="Gene3D" id="1.10.10.10">
    <property type="entry name" value="Winged helix-like DNA-binding domain superfamily/Winged helix DNA-binding domain"/>
    <property type="match status" value="1"/>
</dbReference>
<dbReference type="InterPro" id="IPR000835">
    <property type="entry name" value="HTH_MarR-typ"/>
</dbReference>
<organism evidence="3 4">
    <name type="scientific">Cohnella lubricantis</name>
    <dbReference type="NCBI Taxonomy" id="2163172"/>
    <lineage>
        <taxon>Bacteria</taxon>
        <taxon>Bacillati</taxon>
        <taxon>Bacillota</taxon>
        <taxon>Bacilli</taxon>
        <taxon>Bacillales</taxon>
        <taxon>Paenibacillaceae</taxon>
        <taxon>Cohnella</taxon>
    </lineage>
</organism>
<evidence type="ECO:0000313" key="4">
    <source>
        <dbReference type="Proteomes" id="UP000574133"/>
    </source>
</evidence>
<keyword evidence="1" id="KW-0238">DNA-binding</keyword>
<reference evidence="3 4" key="1">
    <citation type="submission" date="2020-08" db="EMBL/GenBank/DDBJ databases">
        <title>Cohnella phylogeny.</title>
        <authorList>
            <person name="Dunlap C."/>
        </authorList>
    </citation>
    <scope>NUCLEOTIDE SEQUENCE [LARGE SCALE GENOMIC DNA]</scope>
    <source>
        <strain evidence="3 4">DSM 103658</strain>
    </source>
</reference>
<dbReference type="RefSeq" id="WP_185177653.1">
    <property type="nucleotide sequence ID" value="NZ_CBCSEP010000003.1"/>
</dbReference>
<dbReference type="SMART" id="SM00347">
    <property type="entry name" value="HTH_MARR"/>
    <property type="match status" value="1"/>
</dbReference>
<accession>A0A841T8E7</accession>
<dbReference type="EMBL" id="JACJVN010000015">
    <property type="protein sequence ID" value="MBB6676359.1"/>
    <property type="molecule type" value="Genomic_DNA"/>
</dbReference>
<dbReference type="SUPFAM" id="SSF46785">
    <property type="entry name" value="Winged helix' DNA-binding domain"/>
    <property type="match status" value="1"/>
</dbReference>
<keyword evidence="4" id="KW-1185">Reference proteome</keyword>
<gene>
    <name evidence="3" type="ORF">H4Q31_03355</name>
</gene>
<evidence type="ECO:0000259" key="2">
    <source>
        <dbReference type="PROSITE" id="PS50995"/>
    </source>
</evidence>
<sequence>MIEMEKRILAECLRYMILAAQRQGARMLEELLKPQGLTGSHYEVIRVLAKSEPLTLKELGAQLVCESGSPSRLITHMVSHGLVERCRSKGDGRAVELALTPKAKELAVHLEELEVGFCDQLASLLSDEDLQQLTTLFGKLLSPMPVAEPLRRRGLL</sequence>
<dbReference type="AlphaFoldDB" id="A0A841T8E7"/>
<protein>
    <submittedName>
        <fullName evidence="3">MarR family transcriptional regulator</fullName>
    </submittedName>
</protein>
<dbReference type="GO" id="GO:0003677">
    <property type="term" value="F:DNA binding"/>
    <property type="evidence" value="ECO:0007669"/>
    <property type="project" value="UniProtKB-KW"/>
</dbReference>
<dbReference type="Proteomes" id="UP000574133">
    <property type="component" value="Unassembled WGS sequence"/>
</dbReference>
<dbReference type="PROSITE" id="PS50995">
    <property type="entry name" value="HTH_MARR_2"/>
    <property type="match status" value="1"/>
</dbReference>
<proteinExistence type="predicted"/>
<dbReference type="InterPro" id="IPR039422">
    <property type="entry name" value="MarR/SlyA-like"/>
</dbReference>
<dbReference type="PANTHER" id="PTHR33164:SF43">
    <property type="entry name" value="HTH-TYPE TRANSCRIPTIONAL REPRESSOR YETL"/>
    <property type="match status" value="1"/>
</dbReference>
<feature type="domain" description="HTH marR-type" evidence="2">
    <location>
        <begin position="9"/>
        <end position="142"/>
    </location>
</feature>
<comment type="caution">
    <text evidence="3">The sequence shown here is derived from an EMBL/GenBank/DDBJ whole genome shotgun (WGS) entry which is preliminary data.</text>
</comment>
<dbReference type="Pfam" id="PF12802">
    <property type="entry name" value="MarR_2"/>
    <property type="match status" value="1"/>
</dbReference>
<dbReference type="PANTHER" id="PTHR33164">
    <property type="entry name" value="TRANSCRIPTIONAL REGULATOR, MARR FAMILY"/>
    <property type="match status" value="1"/>
</dbReference>
<dbReference type="GO" id="GO:0006950">
    <property type="term" value="P:response to stress"/>
    <property type="evidence" value="ECO:0007669"/>
    <property type="project" value="TreeGrafter"/>
</dbReference>
<name>A0A841T8E7_9BACL</name>
<dbReference type="InterPro" id="IPR036388">
    <property type="entry name" value="WH-like_DNA-bd_sf"/>
</dbReference>
<evidence type="ECO:0000313" key="3">
    <source>
        <dbReference type="EMBL" id="MBB6676359.1"/>
    </source>
</evidence>